<keyword evidence="14" id="KW-0449">Lipoprotein</keyword>
<evidence type="ECO:0000256" key="3">
    <source>
        <dbReference type="ARBA" id="ARBA00022448"/>
    </source>
</evidence>
<keyword evidence="7" id="KW-0732">Signal</keyword>
<evidence type="ECO:0000256" key="6">
    <source>
        <dbReference type="ARBA" id="ARBA00022692"/>
    </source>
</evidence>
<evidence type="ECO:0000313" key="18">
    <source>
        <dbReference type="Proteomes" id="UP000321776"/>
    </source>
</evidence>
<keyword evidence="13" id="KW-0998">Cell outer membrane</keyword>
<evidence type="ECO:0000256" key="12">
    <source>
        <dbReference type="ARBA" id="ARBA00023139"/>
    </source>
</evidence>
<evidence type="ECO:0000256" key="7">
    <source>
        <dbReference type="ARBA" id="ARBA00022729"/>
    </source>
</evidence>
<evidence type="ECO:0000256" key="14">
    <source>
        <dbReference type="ARBA" id="ARBA00023288"/>
    </source>
</evidence>
<evidence type="ECO:0000256" key="11">
    <source>
        <dbReference type="ARBA" id="ARBA00023136"/>
    </source>
</evidence>
<comment type="similarity">
    <text evidence="2">Belongs to the BexD/CtrA/VexA family.</text>
</comment>
<evidence type="ECO:0000256" key="1">
    <source>
        <dbReference type="ARBA" id="ARBA00004571"/>
    </source>
</evidence>
<dbReference type="Gene3D" id="3.30.1950.10">
    <property type="entry name" value="wza like domain"/>
    <property type="match status" value="1"/>
</dbReference>
<dbReference type="GO" id="GO:0015159">
    <property type="term" value="F:polysaccharide transmembrane transporter activity"/>
    <property type="evidence" value="ECO:0007669"/>
    <property type="project" value="InterPro"/>
</dbReference>
<evidence type="ECO:0000259" key="16">
    <source>
        <dbReference type="Pfam" id="PF22461"/>
    </source>
</evidence>
<dbReference type="InterPro" id="IPR049712">
    <property type="entry name" value="Poly_export"/>
</dbReference>
<organism evidence="17 18">
    <name type="scientific">Paraburkholderia azotifigens</name>
    <dbReference type="NCBI Taxonomy" id="2057004"/>
    <lineage>
        <taxon>Bacteria</taxon>
        <taxon>Pseudomonadati</taxon>
        <taxon>Pseudomonadota</taxon>
        <taxon>Betaproteobacteria</taxon>
        <taxon>Burkholderiales</taxon>
        <taxon>Burkholderiaceae</taxon>
        <taxon>Paraburkholderia</taxon>
    </lineage>
</organism>
<feature type="domain" description="SLBB" evidence="16">
    <location>
        <begin position="267"/>
        <end position="349"/>
    </location>
</feature>
<keyword evidence="6" id="KW-0812">Transmembrane</keyword>
<keyword evidence="9" id="KW-0406">Ion transport</keyword>
<dbReference type="GO" id="GO:0009279">
    <property type="term" value="C:cell outer membrane"/>
    <property type="evidence" value="ECO:0007669"/>
    <property type="project" value="UniProtKB-SubCell"/>
</dbReference>
<dbReference type="Pfam" id="PF02563">
    <property type="entry name" value="Poly_export"/>
    <property type="match status" value="1"/>
</dbReference>
<evidence type="ECO:0000256" key="8">
    <source>
        <dbReference type="ARBA" id="ARBA00023047"/>
    </source>
</evidence>
<evidence type="ECO:0000256" key="4">
    <source>
        <dbReference type="ARBA" id="ARBA00022452"/>
    </source>
</evidence>
<dbReference type="InterPro" id="IPR003715">
    <property type="entry name" value="Poly_export_N"/>
</dbReference>
<dbReference type="EMBL" id="VOQS01000001">
    <property type="protein sequence ID" value="TXC88725.1"/>
    <property type="molecule type" value="Genomic_DNA"/>
</dbReference>
<dbReference type="PROSITE" id="PS51257">
    <property type="entry name" value="PROKAR_LIPOPROTEIN"/>
    <property type="match status" value="1"/>
</dbReference>
<protein>
    <submittedName>
        <fullName evidence="17">Sugar ABC transporter substrate-binding protein</fullName>
    </submittedName>
</protein>
<dbReference type="PANTHER" id="PTHR33619:SF3">
    <property type="entry name" value="POLYSACCHARIDE EXPORT PROTEIN GFCE-RELATED"/>
    <property type="match status" value="1"/>
</dbReference>
<dbReference type="Proteomes" id="UP000321776">
    <property type="component" value="Unassembled WGS sequence"/>
</dbReference>
<feature type="domain" description="SLBB" evidence="16">
    <location>
        <begin position="182"/>
        <end position="259"/>
    </location>
</feature>
<evidence type="ECO:0000256" key="10">
    <source>
        <dbReference type="ARBA" id="ARBA00023114"/>
    </source>
</evidence>
<evidence type="ECO:0000256" key="2">
    <source>
        <dbReference type="ARBA" id="ARBA00009450"/>
    </source>
</evidence>
<evidence type="ECO:0000256" key="9">
    <source>
        <dbReference type="ARBA" id="ARBA00023065"/>
    </source>
</evidence>
<dbReference type="GO" id="GO:0006811">
    <property type="term" value="P:monoatomic ion transport"/>
    <property type="evidence" value="ECO:0007669"/>
    <property type="project" value="UniProtKB-KW"/>
</dbReference>
<evidence type="ECO:0000313" key="17">
    <source>
        <dbReference type="EMBL" id="TXC88725.1"/>
    </source>
</evidence>
<keyword evidence="3" id="KW-0813">Transport</keyword>
<gene>
    <name evidence="17" type="ORF">FRZ40_14655</name>
</gene>
<comment type="subcellular location">
    <subcellularLocation>
        <location evidence="1">Cell outer membrane</location>
        <topology evidence="1">Multi-pass membrane protein</topology>
    </subcellularLocation>
</comment>
<evidence type="ECO:0000256" key="5">
    <source>
        <dbReference type="ARBA" id="ARBA00022597"/>
    </source>
</evidence>
<dbReference type="RefSeq" id="WP_147234493.1">
    <property type="nucleotide sequence ID" value="NZ_VOQS01000001.1"/>
</dbReference>
<proteinExistence type="inferred from homology"/>
<dbReference type="GO" id="GO:0046930">
    <property type="term" value="C:pore complex"/>
    <property type="evidence" value="ECO:0007669"/>
    <property type="project" value="UniProtKB-KW"/>
</dbReference>
<keyword evidence="5" id="KW-0762">Sugar transport</keyword>
<dbReference type="InterPro" id="IPR054765">
    <property type="entry name" value="SLBB_dom"/>
</dbReference>
<reference evidence="17 18" key="1">
    <citation type="journal article" date="2018" name="Int. J. Syst. Evol. Microbiol.">
        <title>Paraburkholderia azotifigens sp. nov., a nitrogen-fixing bacterium isolated from paddy soil.</title>
        <authorList>
            <person name="Choi G.M."/>
            <person name="Im W.T."/>
        </authorList>
    </citation>
    <scope>NUCLEOTIDE SEQUENCE [LARGE SCALE GENOMIC DNA]</scope>
    <source>
        <strain evidence="17 18">NF 2-5-3</strain>
    </source>
</reference>
<accession>A0A5C6VYU8</accession>
<sequence length="379" mass="40856">MKQRFGLGIGAPLLLSVSVMLSACSIVPGQRMVSPPTLPETGGEYSSDPEQNVQIPVTDINLKLVRDMKGQTTELNQQIAGLFSTKPPTYKLGPGDVLQITVWDHPELAAALGQPAQNVNKGDPGLGFLVDADGNIQFPYAGTIHVGGKDASTVQKELYRKLSVVYSKPEVTVRVSSFRSSQVYIDGEVHAPGPAQVNDIPMSLTEAINRTGGFTPNADQSHVELTRDGHTYNINVPDLIRRGKAPTSIYLQPGDLLRVGARDEYGVYLMGEVNRPATILPMRDGRLSLAEALSQAGSVNPNTAYAKQLFVIRNSMGDKPEIYHLDATSPTSMLLANQFNLEPKDVVYVDNNGLVKFNRVLSLLLPAINAGVTAALLAK</sequence>
<dbReference type="GO" id="GO:0015288">
    <property type="term" value="F:porin activity"/>
    <property type="evidence" value="ECO:0007669"/>
    <property type="project" value="UniProtKB-KW"/>
</dbReference>
<dbReference type="Gene3D" id="3.10.560.10">
    <property type="entry name" value="Outer membrane lipoprotein wza domain like"/>
    <property type="match status" value="2"/>
</dbReference>
<feature type="domain" description="Polysaccharide export protein N-terminal" evidence="15">
    <location>
        <begin position="86"/>
        <end position="175"/>
    </location>
</feature>
<evidence type="ECO:0000259" key="15">
    <source>
        <dbReference type="Pfam" id="PF02563"/>
    </source>
</evidence>
<comment type="caution">
    <text evidence="17">The sequence shown here is derived from an EMBL/GenBank/DDBJ whole genome shotgun (WGS) entry which is preliminary data.</text>
</comment>
<name>A0A5C6VYU8_9BURK</name>
<keyword evidence="10" id="KW-0626">Porin</keyword>
<keyword evidence="8" id="KW-0625">Polysaccharide transport</keyword>
<dbReference type="Pfam" id="PF22461">
    <property type="entry name" value="SLBB_2"/>
    <property type="match status" value="2"/>
</dbReference>
<dbReference type="AlphaFoldDB" id="A0A5C6VYU8"/>
<dbReference type="PANTHER" id="PTHR33619">
    <property type="entry name" value="POLYSACCHARIDE EXPORT PROTEIN GFCE-RELATED"/>
    <property type="match status" value="1"/>
</dbReference>
<keyword evidence="4" id="KW-1134">Transmembrane beta strand</keyword>
<keyword evidence="11" id="KW-0472">Membrane</keyword>
<evidence type="ECO:0000256" key="13">
    <source>
        <dbReference type="ARBA" id="ARBA00023237"/>
    </source>
</evidence>
<keyword evidence="12" id="KW-0564">Palmitate</keyword>